<organism evidence="1 2">
    <name type="scientific">Aeromonas hydrophila</name>
    <dbReference type="NCBI Taxonomy" id="644"/>
    <lineage>
        <taxon>Bacteria</taxon>
        <taxon>Pseudomonadati</taxon>
        <taxon>Pseudomonadota</taxon>
        <taxon>Gammaproteobacteria</taxon>
        <taxon>Aeromonadales</taxon>
        <taxon>Aeromonadaceae</taxon>
        <taxon>Aeromonas</taxon>
    </lineage>
</organism>
<dbReference type="EMBL" id="DACTUL010000004">
    <property type="protein sequence ID" value="HAT6343140.1"/>
    <property type="molecule type" value="Genomic_DNA"/>
</dbReference>
<dbReference type="AlphaFoldDB" id="A0AAD3U8F5"/>
<evidence type="ECO:0000313" key="2">
    <source>
        <dbReference type="Proteomes" id="UP000859505"/>
    </source>
</evidence>
<name>A0AAD3U8F5_AERHY</name>
<evidence type="ECO:0000313" key="1">
    <source>
        <dbReference type="EMBL" id="HAT6343140.1"/>
    </source>
</evidence>
<comment type="caution">
    <text evidence="1">The sequence shown here is derived from an EMBL/GenBank/DDBJ whole genome shotgun (WGS) entry which is preliminary data.</text>
</comment>
<sequence>MSEVKIMSKMKKAISVLFFSIEAKDSFFNNFISNVIANVDNALPTRVFNVRDKKYLLKTSMLPDSSGRDEYFITVVRERNTWQVKASRDGKISGTASNQGIIGDPYFFFVAPKEKILLGFTSGPNGSLKGVGKALLEQFNYDRGNSIRLNFIPKEKEFSTLKELPEYSSLHFKINSSSLSDVSDDAPKLIRDLSSAPYIESNMQLALDLVFDESSNSDFSKDNLLEIVSYLSEHDGCTVLKVKGVSSDGSPISLDFGNAFYNYRTEIQTRQKFIDEESSIKVLDAAMLDYRKSFRS</sequence>
<gene>
    <name evidence="1" type="ORF">JAJ28_000829</name>
</gene>
<reference evidence="1" key="2">
    <citation type="submission" date="2020-01" db="EMBL/GenBank/DDBJ databases">
        <authorList>
            <consortium name="NCBI Pathogen Detection Project"/>
        </authorList>
    </citation>
    <scope>NUCLEOTIDE SEQUENCE</scope>
    <source>
        <strain evidence="1">OLC2673_Aeromonas</strain>
    </source>
</reference>
<accession>A0AAD3U8F5</accession>
<protein>
    <submittedName>
        <fullName evidence="1">Uncharacterized protein</fullName>
    </submittedName>
</protein>
<proteinExistence type="predicted"/>
<reference evidence="1" key="1">
    <citation type="journal article" date="2018" name="Genome Biol.">
        <title>SKESA: strategic k-mer extension for scrupulous assemblies.</title>
        <authorList>
            <person name="Souvorov A."/>
            <person name="Agarwala R."/>
            <person name="Lipman D.J."/>
        </authorList>
    </citation>
    <scope>NUCLEOTIDE SEQUENCE</scope>
    <source>
        <strain evidence="1">OLC2673_Aeromonas</strain>
    </source>
</reference>
<dbReference type="Proteomes" id="UP000859505">
    <property type="component" value="Unassembled WGS sequence"/>
</dbReference>